<sequence length="955" mass="100406">MIQAQQSSLRRTEALDRLVGDLLSAPPSPSFSPSSVSLLSSALAASVERGISSPLEARLGEAGKQAEGRIRELCHREHERFVSSMSGVAKIQPLISSLQADVSSLTAEVVHVTGAEMRAAASSLSSQQLAASRAASLKAVLKLALQASTLLDEARHAADLGHLSAALDKVDAARSLLSSPLPPAACSPGQDTLASSEFGRHALSQMPAIEAGVLATSRRELNLWFLKVRSSLSRSCGEAALGLAAAAAARGPGGLGLGGAPAGFRWREEAADEACGCNSGTAGPNEGAEARLAEVAEPVRREAAAFVEGHLYAGAWGEAGAAELGGAPLAGLLVPALLAGPAAAAEMRGTLADLRGSTHPVHRARAAHELLQKEQDFRAYWDKNRYGSVKVGSGTSSLSSLVGSDVTKADDRAFHSKLLPTLVANVCGFSCIEASLALGSGAESAPPRPAAASNSAIYERGLISELGSLARSRLPSSSPPEIASASRLLAALCAALQAAHPGSPCRARDAESLRLPAGPCVDAFEEDQRVATRRVINEDRFEGVARGQPFPFGLDSPDAGQGDDAVNLTMEDDLDALDPTLARRKARRGDPKKEEAAPANPKGARHTFSDLVPNLLRSIHARCVLLAWAAKGQLDMAPQSEGWPSATLDFASRALAGYCAAVEEQFASADITDTYQISQAVQVAANMQALRSCAREFLTVVCRGLVACNVVRTGKATDALLGKLEATVATVQRACDRAEGAARDGAFSIARAKIDQLMSFSVDTALWCEKKARDEADEFVDVLVNFLRVTFGNVNVFKKVEKEGFCFGCCGHIASRLMGMVVNGAGDFAGMENGEVPSITKINSFGLQNLALDVAAFQTFADGCGVPQLSECFRELVCFTDALLDKELVSLCEESRADERMAKYSMLDLIKLKALLEKYEPMSLGTKLMGGKSSSVLMLEKKEVSKLMANIAKQV</sequence>
<dbReference type="Pfam" id="PF20651">
    <property type="entry name" value="EXOC6_Sec15_N"/>
    <property type="match status" value="1"/>
</dbReference>
<feature type="domain" description="Exocyst complex component EXOC6/Sec15 N-terminal" evidence="4">
    <location>
        <begin position="59"/>
        <end position="233"/>
    </location>
</feature>
<gene>
    <name evidence="5" type="ORF">TeGR_g9832</name>
</gene>
<keyword evidence="1" id="KW-0175">Coiled coil</keyword>
<dbReference type="InterPro" id="IPR042044">
    <property type="entry name" value="EXOC6PINT-1/Sec15/Tip20_C_dom2"/>
</dbReference>
<protein>
    <recommendedName>
        <fullName evidence="7">Exocyst complex component Sec8</fullName>
    </recommendedName>
</protein>
<reference evidence="5 6" key="1">
    <citation type="journal article" date="2023" name="Commun. Biol.">
        <title>Genome analysis of Parmales, the sister group of diatoms, reveals the evolutionary specialization of diatoms from phago-mixotrophs to photoautotrophs.</title>
        <authorList>
            <person name="Ban H."/>
            <person name="Sato S."/>
            <person name="Yoshikawa S."/>
            <person name="Yamada K."/>
            <person name="Nakamura Y."/>
            <person name="Ichinomiya M."/>
            <person name="Sato N."/>
            <person name="Blanc-Mathieu R."/>
            <person name="Endo H."/>
            <person name="Kuwata A."/>
            <person name="Ogata H."/>
        </authorList>
    </citation>
    <scope>NUCLEOTIDE SEQUENCE [LARGE SCALE GENOMIC DNA]</scope>
</reference>
<evidence type="ECO:0000256" key="2">
    <source>
        <dbReference type="SAM" id="MobiDB-lite"/>
    </source>
</evidence>
<evidence type="ECO:0000313" key="5">
    <source>
        <dbReference type="EMBL" id="GMI29472.1"/>
    </source>
</evidence>
<dbReference type="PANTHER" id="PTHR12702">
    <property type="entry name" value="SEC15"/>
    <property type="match status" value="1"/>
</dbReference>
<dbReference type="InterPro" id="IPR007225">
    <property type="entry name" value="EXOC6/Sec15"/>
</dbReference>
<name>A0ABQ6MMV7_9STRA</name>
<evidence type="ECO:0008006" key="7">
    <source>
        <dbReference type="Google" id="ProtNLM"/>
    </source>
</evidence>
<feature type="domain" description="Exocyst complex subunit EXOC6/Sec15 C-terminal" evidence="3">
    <location>
        <begin position="671"/>
        <end position="918"/>
    </location>
</feature>
<dbReference type="InterPro" id="IPR046361">
    <property type="entry name" value="EXOC6/Sec15_C"/>
</dbReference>
<dbReference type="InterPro" id="IPR048359">
    <property type="entry name" value="EXOC6_Sec15_N"/>
</dbReference>
<keyword evidence="6" id="KW-1185">Reference proteome</keyword>
<comment type="caution">
    <text evidence="5">The sequence shown here is derived from an EMBL/GenBank/DDBJ whole genome shotgun (WGS) entry which is preliminary data.</text>
</comment>
<accession>A0ABQ6MMV7</accession>
<dbReference type="EMBL" id="BRYB01003038">
    <property type="protein sequence ID" value="GMI29472.1"/>
    <property type="molecule type" value="Genomic_DNA"/>
</dbReference>
<dbReference type="Gene3D" id="1.20.58.670">
    <property type="entry name" value="Dsl1p vesicle tethering complex, Tip20p subunit, domain D"/>
    <property type="match status" value="1"/>
</dbReference>
<organism evidence="5 6">
    <name type="scientific">Tetraparma gracilis</name>
    <dbReference type="NCBI Taxonomy" id="2962635"/>
    <lineage>
        <taxon>Eukaryota</taxon>
        <taxon>Sar</taxon>
        <taxon>Stramenopiles</taxon>
        <taxon>Ochrophyta</taxon>
        <taxon>Bolidophyceae</taxon>
        <taxon>Parmales</taxon>
        <taxon>Triparmaceae</taxon>
        <taxon>Tetraparma</taxon>
    </lineage>
</organism>
<proteinExistence type="predicted"/>
<evidence type="ECO:0000259" key="4">
    <source>
        <dbReference type="Pfam" id="PF20651"/>
    </source>
</evidence>
<dbReference type="PANTHER" id="PTHR12702:SF0">
    <property type="entry name" value="EXOCYST COMPLEX COMPONENT 6"/>
    <property type="match status" value="1"/>
</dbReference>
<dbReference type="Proteomes" id="UP001165060">
    <property type="component" value="Unassembled WGS sequence"/>
</dbReference>
<evidence type="ECO:0000313" key="6">
    <source>
        <dbReference type="Proteomes" id="UP001165060"/>
    </source>
</evidence>
<evidence type="ECO:0000256" key="1">
    <source>
        <dbReference type="ARBA" id="ARBA00023054"/>
    </source>
</evidence>
<evidence type="ECO:0000259" key="3">
    <source>
        <dbReference type="Pfam" id="PF04091"/>
    </source>
</evidence>
<feature type="region of interest" description="Disordered" evidence="2">
    <location>
        <begin position="583"/>
        <end position="604"/>
    </location>
</feature>
<dbReference type="Pfam" id="PF04091">
    <property type="entry name" value="Sec15_C"/>
    <property type="match status" value="1"/>
</dbReference>